<reference evidence="1 2" key="1">
    <citation type="submission" date="2022-07" db="EMBL/GenBank/DDBJ databases">
        <title>Bombella genomes.</title>
        <authorList>
            <person name="Harer L."/>
            <person name="Styblova S."/>
            <person name="Ehrmann M."/>
        </authorList>
    </citation>
    <scope>NUCLEOTIDE SEQUENCE [LARGE SCALE GENOMIC DNA]</scope>
    <source>
        <strain evidence="1 2">TMW 2.2558</strain>
    </source>
</reference>
<dbReference type="Pfam" id="PF15593">
    <property type="entry name" value="Imm42"/>
    <property type="match status" value="1"/>
</dbReference>
<dbReference type="EMBL" id="JANIDW010000004">
    <property type="protein sequence ID" value="MCX5615232.1"/>
    <property type="molecule type" value="Genomic_DNA"/>
</dbReference>
<name>A0ABT3W828_9PROT</name>
<evidence type="ECO:0000313" key="2">
    <source>
        <dbReference type="Proteomes" id="UP001165648"/>
    </source>
</evidence>
<protein>
    <submittedName>
        <fullName evidence="1">Immunity 42 family protein</fullName>
    </submittedName>
</protein>
<organism evidence="1 2">
    <name type="scientific">Bombella saccharophila</name>
    <dbReference type="NCBI Taxonomy" id="2967338"/>
    <lineage>
        <taxon>Bacteria</taxon>
        <taxon>Pseudomonadati</taxon>
        <taxon>Pseudomonadota</taxon>
        <taxon>Alphaproteobacteria</taxon>
        <taxon>Acetobacterales</taxon>
        <taxon>Acetobacteraceae</taxon>
        <taxon>Bombella</taxon>
    </lineage>
</organism>
<dbReference type="InterPro" id="IPR028958">
    <property type="entry name" value="Imm42"/>
</dbReference>
<evidence type="ECO:0000313" key="1">
    <source>
        <dbReference type="EMBL" id="MCX5615232.1"/>
    </source>
</evidence>
<dbReference type="Proteomes" id="UP001165648">
    <property type="component" value="Unassembled WGS sequence"/>
</dbReference>
<dbReference type="RefSeq" id="WP_266107057.1">
    <property type="nucleotide sequence ID" value="NZ_JANIDW010000004.1"/>
</dbReference>
<accession>A0ABT3W828</accession>
<sequence length="188" mass="21901">MLYGDPYKIALQFDAVKEWNMEGCSWVNGLFSVYIGGEPFLCNTENTTLNIFFFWYARLIERESFGNNKSIKTRTIDYYNRLYKKIYDSIYVDDILNDDEISGFFDISSPSLSDFGKNIYVSLGEDDVILYGDGDKGRSSILPGGTLLSLFNDMNKYPLFSFFNEGIKWEETYHYYASHEYIKMNNVL</sequence>
<gene>
    <name evidence="1" type="ORF">NQF64_08250</name>
</gene>
<keyword evidence="2" id="KW-1185">Reference proteome</keyword>
<proteinExistence type="predicted"/>
<comment type="caution">
    <text evidence="1">The sequence shown here is derived from an EMBL/GenBank/DDBJ whole genome shotgun (WGS) entry which is preliminary data.</text>
</comment>